<comment type="caution">
    <text evidence="3">The sequence shown here is derived from an EMBL/GenBank/DDBJ whole genome shotgun (WGS) entry which is preliminary data.</text>
</comment>
<feature type="transmembrane region" description="Helical" evidence="2">
    <location>
        <begin position="21"/>
        <end position="39"/>
    </location>
</feature>
<reference evidence="3 4" key="1">
    <citation type="journal article" date="2018" name="Evol. Lett.">
        <title>Horizontal gene cluster transfer increased hallucinogenic mushroom diversity.</title>
        <authorList>
            <person name="Reynolds H.T."/>
            <person name="Vijayakumar V."/>
            <person name="Gluck-Thaler E."/>
            <person name="Korotkin H.B."/>
            <person name="Matheny P.B."/>
            <person name="Slot J.C."/>
        </authorList>
    </citation>
    <scope>NUCLEOTIDE SEQUENCE [LARGE SCALE GENOMIC DNA]</scope>
    <source>
        <strain evidence="3 4">2631</strain>
    </source>
</reference>
<keyword evidence="4" id="KW-1185">Reference proteome</keyword>
<keyword evidence="2" id="KW-1133">Transmembrane helix</keyword>
<dbReference type="InParanoid" id="A0A409XVB1"/>
<dbReference type="Proteomes" id="UP000283269">
    <property type="component" value="Unassembled WGS sequence"/>
</dbReference>
<evidence type="ECO:0000256" key="2">
    <source>
        <dbReference type="SAM" id="Phobius"/>
    </source>
</evidence>
<dbReference type="AlphaFoldDB" id="A0A409XVB1"/>
<feature type="compositionally biased region" description="Basic and acidic residues" evidence="1">
    <location>
        <begin position="137"/>
        <end position="152"/>
    </location>
</feature>
<name>A0A409XVB1_PSICY</name>
<gene>
    <name evidence="3" type="ORF">CVT25_007876</name>
</gene>
<proteinExistence type="predicted"/>
<keyword evidence="2" id="KW-0812">Transmembrane</keyword>
<keyword evidence="2" id="KW-0472">Membrane</keyword>
<feature type="region of interest" description="Disordered" evidence="1">
    <location>
        <begin position="125"/>
        <end position="152"/>
    </location>
</feature>
<sequence>MVNKDNGTHACMECNAKKKKCLLAVVKSLILGFGMTINFEMADDLSREVFNPNACAAGWILEDMERKWALPEDSRGILMNIVSSLQLLKETVNRLASTQKNNDKLVNDVQGATDVEDALQQLHGNTSEGESSGIDNGAHRSDNDGSSGHDEEMPAVCESYITSHKCLLCRPDSTDGITNEDGAEATLKCKTTTTVAGCSPLKKQKM</sequence>
<protein>
    <submittedName>
        <fullName evidence="3">Uncharacterized protein</fullName>
    </submittedName>
</protein>
<dbReference type="EMBL" id="NHYD01000249">
    <property type="protein sequence ID" value="PPQ94769.1"/>
    <property type="molecule type" value="Genomic_DNA"/>
</dbReference>
<evidence type="ECO:0000313" key="3">
    <source>
        <dbReference type="EMBL" id="PPQ94769.1"/>
    </source>
</evidence>
<evidence type="ECO:0000313" key="4">
    <source>
        <dbReference type="Proteomes" id="UP000283269"/>
    </source>
</evidence>
<feature type="compositionally biased region" description="Polar residues" evidence="1">
    <location>
        <begin position="125"/>
        <end position="134"/>
    </location>
</feature>
<organism evidence="3 4">
    <name type="scientific">Psilocybe cyanescens</name>
    <dbReference type="NCBI Taxonomy" id="93625"/>
    <lineage>
        <taxon>Eukaryota</taxon>
        <taxon>Fungi</taxon>
        <taxon>Dikarya</taxon>
        <taxon>Basidiomycota</taxon>
        <taxon>Agaricomycotina</taxon>
        <taxon>Agaricomycetes</taxon>
        <taxon>Agaricomycetidae</taxon>
        <taxon>Agaricales</taxon>
        <taxon>Agaricineae</taxon>
        <taxon>Strophariaceae</taxon>
        <taxon>Psilocybe</taxon>
    </lineage>
</organism>
<evidence type="ECO:0000256" key="1">
    <source>
        <dbReference type="SAM" id="MobiDB-lite"/>
    </source>
</evidence>
<accession>A0A409XVB1</accession>